<dbReference type="PANTHER" id="PTHR33406:SF6">
    <property type="entry name" value="MEMBRANE PROTEIN YDGH-RELATED"/>
    <property type="match status" value="1"/>
</dbReference>
<dbReference type="InterPro" id="IPR000731">
    <property type="entry name" value="SSD"/>
</dbReference>
<dbReference type="KEGG" id="maic:MAIC_39990"/>
<feature type="transmembrane region" description="Helical" evidence="7">
    <location>
        <begin position="766"/>
        <end position="784"/>
    </location>
</feature>
<dbReference type="SUPFAM" id="SSF82866">
    <property type="entry name" value="Multidrug efflux transporter AcrB transmembrane domain"/>
    <property type="match status" value="2"/>
</dbReference>
<dbReference type="EMBL" id="AP022561">
    <property type="protein sequence ID" value="BBX09196.1"/>
    <property type="molecule type" value="Genomic_DNA"/>
</dbReference>
<feature type="transmembrane region" description="Helical" evidence="7">
    <location>
        <begin position="296"/>
        <end position="319"/>
    </location>
</feature>
<keyword evidence="5 7" id="KW-1133">Transmembrane helix</keyword>
<feature type="domain" description="SSD" evidence="8">
    <location>
        <begin position="220"/>
        <end position="350"/>
    </location>
</feature>
<keyword evidence="4 7" id="KW-0812">Transmembrane</keyword>
<dbReference type="AlphaFoldDB" id="A0AAD1MDT3"/>
<feature type="transmembrane region" description="Helical" evidence="7">
    <location>
        <begin position="194"/>
        <end position="213"/>
    </location>
</feature>
<evidence type="ECO:0000256" key="4">
    <source>
        <dbReference type="ARBA" id="ARBA00022692"/>
    </source>
</evidence>
<protein>
    <submittedName>
        <fullName evidence="9">Membrane protein</fullName>
    </submittedName>
</protein>
<dbReference type="InterPro" id="IPR050545">
    <property type="entry name" value="Mycobact_MmpL"/>
</dbReference>
<comment type="subcellular location">
    <subcellularLocation>
        <location evidence="1">Cell membrane</location>
        <topology evidence="1">Multi-pass membrane protein</topology>
    </subcellularLocation>
</comment>
<dbReference type="GO" id="GO:0005886">
    <property type="term" value="C:plasma membrane"/>
    <property type="evidence" value="ECO:0007669"/>
    <property type="project" value="UniProtKB-SubCell"/>
</dbReference>
<keyword evidence="3" id="KW-1003">Cell membrane</keyword>
<name>A0AAD1MDT3_9MYCO</name>
<evidence type="ECO:0000256" key="6">
    <source>
        <dbReference type="ARBA" id="ARBA00023136"/>
    </source>
</evidence>
<evidence type="ECO:0000256" key="5">
    <source>
        <dbReference type="ARBA" id="ARBA00022989"/>
    </source>
</evidence>
<dbReference type="PROSITE" id="PS50156">
    <property type="entry name" value="SSD"/>
    <property type="match status" value="1"/>
</dbReference>
<feature type="transmembrane region" description="Helical" evidence="7">
    <location>
        <begin position="375"/>
        <end position="397"/>
    </location>
</feature>
<feature type="transmembrane region" description="Helical" evidence="7">
    <location>
        <begin position="325"/>
        <end position="354"/>
    </location>
</feature>
<accession>A0AAD1MDT3</accession>
<keyword evidence="10" id="KW-1185">Reference proteome</keyword>
<feature type="transmembrane region" description="Helical" evidence="7">
    <location>
        <begin position="255"/>
        <end position="275"/>
    </location>
</feature>
<evidence type="ECO:0000313" key="9">
    <source>
        <dbReference type="EMBL" id="BBX09196.1"/>
    </source>
</evidence>
<organism evidence="9 10">
    <name type="scientific">Mycolicibacterium aichiense</name>
    <dbReference type="NCBI Taxonomy" id="1799"/>
    <lineage>
        <taxon>Bacteria</taxon>
        <taxon>Bacillati</taxon>
        <taxon>Actinomycetota</taxon>
        <taxon>Actinomycetes</taxon>
        <taxon>Mycobacteriales</taxon>
        <taxon>Mycobacteriaceae</taxon>
        <taxon>Mycolicibacterium</taxon>
    </lineage>
</organism>
<evidence type="ECO:0000256" key="7">
    <source>
        <dbReference type="SAM" id="Phobius"/>
    </source>
</evidence>
<evidence type="ECO:0000256" key="1">
    <source>
        <dbReference type="ARBA" id="ARBA00004651"/>
    </source>
</evidence>
<feature type="transmembrane region" description="Helical" evidence="7">
    <location>
        <begin position="220"/>
        <end position="243"/>
    </location>
</feature>
<feature type="transmembrane region" description="Helical" evidence="7">
    <location>
        <begin position="900"/>
        <end position="928"/>
    </location>
</feature>
<evidence type="ECO:0000256" key="3">
    <source>
        <dbReference type="ARBA" id="ARBA00022475"/>
    </source>
</evidence>
<dbReference type="Pfam" id="PF03176">
    <property type="entry name" value="MMPL"/>
    <property type="match status" value="2"/>
</dbReference>
<feature type="transmembrane region" description="Helical" evidence="7">
    <location>
        <begin position="870"/>
        <end position="894"/>
    </location>
</feature>
<dbReference type="Proteomes" id="UP000467327">
    <property type="component" value="Chromosome"/>
</dbReference>
<keyword evidence="6 7" id="KW-0472">Membrane</keyword>
<proteinExistence type="inferred from homology"/>
<evidence type="ECO:0000259" key="8">
    <source>
        <dbReference type="PROSITE" id="PS50156"/>
    </source>
</evidence>
<gene>
    <name evidence="9" type="ORF">MAIC_39990</name>
</gene>
<feature type="transmembrane region" description="Helical" evidence="7">
    <location>
        <begin position="821"/>
        <end position="843"/>
    </location>
</feature>
<dbReference type="InterPro" id="IPR004707">
    <property type="entry name" value="MmpL_fam"/>
</dbReference>
<dbReference type="Gene3D" id="1.20.1640.10">
    <property type="entry name" value="Multidrug efflux transporter AcrB transmembrane domain"/>
    <property type="match status" value="2"/>
</dbReference>
<dbReference type="PANTHER" id="PTHR33406">
    <property type="entry name" value="MEMBRANE PROTEIN MJ1562-RELATED"/>
    <property type="match status" value="1"/>
</dbReference>
<dbReference type="RefSeq" id="WP_115321501.1">
    <property type="nucleotide sequence ID" value="NZ_AP022561.1"/>
</dbReference>
<evidence type="ECO:0000313" key="10">
    <source>
        <dbReference type="Proteomes" id="UP000467327"/>
    </source>
</evidence>
<reference evidence="9 10" key="1">
    <citation type="journal article" date="2019" name="Emerg. Microbes Infect.">
        <title>Comprehensive subspecies identification of 175 nontuberculous mycobacteria species based on 7547 genomic profiles.</title>
        <authorList>
            <person name="Matsumoto Y."/>
            <person name="Kinjo T."/>
            <person name="Motooka D."/>
            <person name="Nabeya D."/>
            <person name="Jung N."/>
            <person name="Uechi K."/>
            <person name="Horii T."/>
            <person name="Iida T."/>
            <person name="Fujita J."/>
            <person name="Nakamura S."/>
        </authorList>
    </citation>
    <scope>NUCLEOTIDE SEQUENCE [LARGE SCALE GENOMIC DNA]</scope>
    <source>
        <strain evidence="9 10">JCM 6376</strain>
    </source>
</reference>
<dbReference type="FunFam" id="1.20.1640.10:FF:000020">
    <property type="entry name" value="Transmembrane transport protein MmpL10"/>
    <property type="match status" value="1"/>
</dbReference>
<evidence type="ECO:0000256" key="2">
    <source>
        <dbReference type="ARBA" id="ARBA00010157"/>
    </source>
</evidence>
<dbReference type="InterPro" id="IPR004869">
    <property type="entry name" value="MMPL_dom"/>
</dbReference>
<dbReference type="FunFam" id="1.20.1640.10:FF:000018">
    <property type="entry name" value="Transmembrane transport protein MmpL10"/>
    <property type="match status" value="1"/>
</dbReference>
<dbReference type="NCBIfam" id="TIGR00833">
    <property type="entry name" value="actII"/>
    <property type="match status" value="1"/>
</dbReference>
<feature type="transmembrane region" description="Helical" evidence="7">
    <location>
        <begin position="791"/>
        <end position="815"/>
    </location>
</feature>
<sequence length="960" mass="103790">MSNHQLDTGRPVVADTIRRFSALVILGWLAIIVGLTLGVPTLEQVEAEHAVSQNPTDAPSWKATQRMSEVFQESTSGNAPVMIVLEGQQPLGDDAHAYYDRLIRQLRSDTKHVQHIQNFWGDPLTSAAAESDDGKAAYVQIIVTGRAGDALANESVQAVQHVVAQTPAPPGIRTYVTGPAALAADISVAGNSTVTTITLVSIAVILVTLLIIYRAPLTVIALLMVVFVQLQAARGIVALLGHFEIIGLTSLAVNLLVALVIAAGTDYGIFFIGRYHEARLAGEDRETAFYTTYRGVAHVVLATGLTVAGATFCLSFTRLPAFQALGVPCAVGILVAVAVALTLVPAVIAAGGRFGLFEPKRPASTRGWRRIGTAIVRWPGPILVASLAITLVGLLTLPGFKPDFNDQHFLPKSIPATDGINAAARHFPPSAMMTPEILMVETDHDLRNSADFLVLNKLAKAVLAVPGIEKVQAVTRPEGTPLAHTTIPYLMSAQQAGQQQFMFFQKQRMADLLTQADQLGQTIAIMSHMYDLMKQLSATMHQMVKSTHEMADITMQLRDHIADFEDFFRPIRNYFYWEPHCFDIPICWSIRSIFDVLDGVDGLTDKLQQLTANLDQMDVIMPQLLAQFPEMIAIMTSMRGMLLTMHSTMSGVLGQMDGNGTNSTAMGKAFDAAQNDDSFYIPPEVFKNEDFKRVMKIFISPDGKAVRMLISQKGDPTSPDGIGRVDAIKSAAEEALKGTPLEGSPISLAGTAALVKDTVTGTKYDLIIAVVSALCLIFVVMLIVTRSLIAAMVIVGTVLLSLGASFGLAVFIWQYLLGIQLHWSVFVMTVIILLAVGSDYNLLLVARMKEELSAGINTGIIRAMAGTGKVVTTAGLVFAFTMASMIVSDVISIGQVGTTIAVGLLFDTLVVRAFMTPSIAALLGRWFWWPQRVRPRPASSMLRPTGPRPLVRALLQNQER</sequence>
<feature type="transmembrane region" description="Helical" evidence="7">
    <location>
        <begin position="20"/>
        <end position="39"/>
    </location>
</feature>
<comment type="similarity">
    <text evidence="2">Belongs to the resistance-nodulation-cell division (RND) (TC 2.A.6) family. MmpL subfamily.</text>
</comment>